<evidence type="ECO:0000256" key="7">
    <source>
        <dbReference type="ARBA" id="ARBA00022842"/>
    </source>
</evidence>
<dbReference type="PANTHER" id="PTHR42904:SF6">
    <property type="entry name" value="NAD-CAPPED RNA HYDROLASE NUDT12"/>
    <property type="match status" value="1"/>
</dbReference>
<reference evidence="12" key="1">
    <citation type="journal article" date="2019" name="Int. J. Syst. Evol. Microbiol.">
        <title>The Global Catalogue of Microorganisms (GCM) 10K type strain sequencing project: providing services to taxonomists for standard genome sequencing and annotation.</title>
        <authorList>
            <consortium name="The Broad Institute Genomics Platform"/>
            <consortium name="The Broad Institute Genome Sequencing Center for Infectious Disease"/>
            <person name="Wu L."/>
            <person name="Ma J."/>
        </authorList>
    </citation>
    <scope>NUCLEOTIDE SEQUENCE [LARGE SCALE GENOMIC DNA]</scope>
    <source>
        <strain evidence="12">ZS-35-S2</strain>
    </source>
</reference>
<dbReference type="InterPro" id="IPR050241">
    <property type="entry name" value="NAD-cap_RNA_hydrolase_NudC"/>
</dbReference>
<comment type="cofactor">
    <cofactor evidence="2">
        <name>Zn(2+)</name>
        <dbReference type="ChEBI" id="CHEBI:29105"/>
    </cofactor>
</comment>
<sequence length="320" mass="33786">MSSGPPLARSTLDRAAHRRSDQQWLTDAWPRARVLVIDVAGGGRTLVGSSTEKPELFLLGPEAVEDSEPAGRLFLGVEPDDVPVFAVAAPLPEVAGARAATLREVGHLLSDRDAGLFTTAVALANWHARHLYSSITGLATVVGDAGWSRTDEAGHQLWPRTDPAMIVLVHDGVPGPDGRCLLGNNAAWRADEGVRRYSCLAGYVEPGESAEDAVVREVGEEVGLLPHHIGYVASQAWPFPGSLMLGFFALADPGGPMRLDPSEIAYAGWFTRRDIAAVLAGERVDVGDGLALALPPPSSIALFLIRRWLDGGSGGGIDGS</sequence>
<evidence type="ECO:0000256" key="3">
    <source>
        <dbReference type="ARBA" id="ARBA00009595"/>
    </source>
</evidence>
<comment type="caution">
    <text evidence="11">The sequence shown here is derived from an EMBL/GenBank/DDBJ whole genome shotgun (WGS) entry which is preliminary data.</text>
</comment>
<keyword evidence="7" id="KW-0460">Magnesium</keyword>
<comment type="similarity">
    <text evidence="3">Belongs to the Nudix hydrolase family. NudC subfamily.</text>
</comment>
<dbReference type="GO" id="GO:0016787">
    <property type="term" value="F:hydrolase activity"/>
    <property type="evidence" value="ECO:0007669"/>
    <property type="project" value="UniProtKB-KW"/>
</dbReference>
<dbReference type="InterPro" id="IPR000086">
    <property type="entry name" value="NUDIX_hydrolase_dom"/>
</dbReference>
<dbReference type="PROSITE" id="PS51462">
    <property type="entry name" value="NUDIX"/>
    <property type="match status" value="1"/>
</dbReference>
<dbReference type="Gene3D" id="3.90.79.20">
    <property type="match status" value="1"/>
</dbReference>
<dbReference type="InterPro" id="IPR015797">
    <property type="entry name" value="NUDIX_hydrolase-like_dom_sf"/>
</dbReference>
<dbReference type="Pfam" id="PF00293">
    <property type="entry name" value="NUDIX"/>
    <property type="match status" value="1"/>
</dbReference>
<proteinExistence type="inferred from homology"/>
<accession>A0ABW1K1M2</accession>
<name>A0ABW1K1M2_9ACTN</name>
<evidence type="ECO:0000256" key="8">
    <source>
        <dbReference type="ARBA" id="ARBA00023027"/>
    </source>
</evidence>
<dbReference type="CDD" id="cd03429">
    <property type="entry name" value="NUDIX_NADH_pyrophosphatase_Nudt13"/>
    <property type="match status" value="1"/>
</dbReference>
<keyword evidence="12" id="KW-1185">Reference proteome</keyword>
<dbReference type="PROSITE" id="PS00893">
    <property type="entry name" value="NUDIX_BOX"/>
    <property type="match status" value="1"/>
</dbReference>
<keyword evidence="8" id="KW-0520">NAD</keyword>
<dbReference type="Proteomes" id="UP001596203">
    <property type="component" value="Unassembled WGS sequence"/>
</dbReference>
<dbReference type="EC" id="3.6.1.22" evidence="4"/>
<dbReference type="InterPro" id="IPR049734">
    <property type="entry name" value="NudC-like_C"/>
</dbReference>
<gene>
    <name evidence="11" type="primary">nudC</name>
    <name evidence="11" type="ORF">ACFP2T_01250</name>
</gene>
<dbReference type="Pfam" id="PF09296">
    <property type="entry name" value="NUDIX-like"/>
    <property type="match status" value="1"/>
</dbReference>
<evidence type="ECO:0000256" key="9">
    <source>
        <dbReference type="ARBA" id="ARBA00023679"/>
    </source>
</evidence>
<dbReference type="InterPro" id="IPR020084">
    <property type="entry name" value="NUDIX_hydrolase_CS"/>
</dbReference>
<dbReference type="PANTHER" id="PTHR42904">
    <property type="entry name" value="NUDIX HYDROLASE, NUDC SUBFAMILY"/>
    <property type="match status" value="1"/>
</dbReference>
<comment type="catalytic activity">
    <reaction evidence="9">
        <text>a 5'-end NAD(+)-phospho-ribonucleoside in mRNA + H2O = a 5'-end phospho-adenosine-phospho-ribonucleoside in mRNA + beta-nicotinamide D-ribonucleotide + 2 H(+)</text>
        <dbReference type="Rhea" id="RHEA:60876"/>
        <dbReference type="Rhea" id="RHEA-COMP:15698"/>
        <dbReference type="Rhea" id="RHEA-COMP:15719"/>
        <dbReference type="ChEBI" id="CHEBI:14649"/>
        <dbReference type="ChEBI" id="CHEBI:15377"/>
        <dbReference type="ChEBI" id="CHEBI:15378"/>
        <dbReference type="ChEBI" id="CHEBI:144029"/>
        <dbReference type="ChEBI" id="CHEBI:144051"/>
    </reaction>
    <physiologicalReaction direction="left-to-right" evidence="9">
        <dbReference type="Rhea" id="RHEA:60877"/>
    </physiologicalReaction>
</comment>
<evidence type="ECO:0000256" key="5">
    <source>
        <dbReference type="ARBA" id="ARBA00022723"/>
    </source>
</evidence>
<evidence type="ECO:0000256" key="2">
    <source>
        <dbReference type="ARBA" id="ARBA00001947"/>
    </source>
</evidence>
<organism evidence="11 12">
    <name type="scientific">Plantactinospora solaniradicis</name>
    <dbReference type="NCBI Taxonomy" id="1723736"/>
    <lineage>
        <taxon>Bacteria</taxon>
        <taxon>Bacillati</taxon>
        <taxon>Actinomycetota</taxon>
        <taxon>Actinomycetes</taxon>
        <taxon>Micromonosporales</taxon>
        <taxon>Micromonosporaceae</taxon>
        <taxon>Plantactinospora</taxon>
    </lineage>
</organism>
<dbReference type="SUPFAM" id="SSF55811">
    <property type="entry name" value="Nudix"/>
    <property type="match status" value="1"/>
</dbReference>
<dbReference type="InterPro" id="IPR015375">
    <property type="entry name" value="NADH_PPase-like_N"/>
</dbReference>
<dbReference type="Gene3D" id="3.90.79.10">
    <property type="entry name" value="Nucleoside Triphosphate Pyrophosphohydrolase"/>
    <property type="match status" value="1"/>
</dbReference>
<dbReference type="EMBL" id="JBHSPR010000001">
    <property type="protein sequence ID" value="MFC6014824.1"/>
    <property type="molecule type" value="Genomic_DNA"/>
</dbReference>
<evidence type="ECO:0000256" key="6">
    <source>
        <dbReference type="ARBA" id="ARBA00022801"/>
    </source>
</evidence>
<keyword evidence="5" id="KW-0479">Metal-binding</keyword>
<feature type="domain" description="Nudix hydrolase" evidence="10">
    <location>
        <begin position="159"/>
        <end position="292"/>
    </location>
</feature>
<evidence type="ECO:0000256" key="4">
    <source>
        <dbReference type="ARBA" id="ARBA00012381"/>
    </source>
</evidence>
<evidence type="ECO:0000313" key="12">
    <source>
        <dbReference type="Proteomes" id="UP001596203"/>
    </source>
</evidence>
<evidence type="ECO:0000259" key="10">
    <source>
        <dbReference type="PROSITE" id="PS51462"/>
    </source>
</evidence>
<comment type="cofactor">
    <cofactor evidence="1">
        <name>Mg(2+)</name>
        <dbReference type="ChEBI" id="CHEBI:18420"/>
    </cofactor>
</comment>
<protein>
    <recommendedName>
        <fullName evidence="4">NAD(+) diphosphatase</fullName>
        <ecNumber evidence="4">3.6.1.22</ecNumber>
    </recommendedName>
</protein>
<evidence type="ECO:0000313" key="11">
    <source>
        <dbReference type="EMBL" id="MFC6014824.1"/>
    </source>
</evidence>
<evidence type="ECO:0000256" key="1">
    <source>
        <dbReference type="ARBA" id="ARBA00001946"/>
    </source>
</evidence>
<dbReference type="RefSeq" id="WP_377416332.1">
    <property type="nucleotide sequence ID" value="NZ_JBHSPR010000001.1"/>
</dbReference>
<dbReference type="NCBIfam" id="NF001299">
    <property type="entry name" value="PRK00241.1"/>
    <property type="match status" value="1"/>
</dbReference>
<keyword evidence="6 11" id="KW-0378">Hydrolase</keyword>